<dbReference type="EMBL" id="WVTA01000018">
    <property type="protein sequence ID" value="KAK3197759.1"/>
    <property type="molecule type" value="Genomic_DNA"/>
</dbReference>
<evidence type="ECO:0000313" key="3">
    <source>
        <dbReference type="Proteomes" id="UP001280581"/>
    </source>
</evidence>
<reference evidence="2 3" key="1">
    <citation type="submission" date="2021-02" db="EMBL/GenBank/DDBJ databases">
        <title>Genome assembly of Pseudopithomyces chartarum.</title>
        <authorList>
            <person name="Jauregui R."/>
            <person name="Singh J."/>
            <person name="Voisey C."/>
        </authorList>
    </citation>
    <scope>NUCLEOTIDE SEQUENCE [LARGE SCALE GENOMIC DNA]</scope>
    <source>
        <strain evidence="2 3">AGR01</strain>
    </source>
</reference>
<feature type="domain" description="AB hydrolase-1" evidence="1">
    <location>
        <begin position="53"/>
        <end position="162"/>
    </location>
</feature>
<sequence length="360" mass="40711">MAPMTAEELLKHPEYEHTIWDLEPTQKAKLPVAAGRGGPLNIAYEVHGRGKIHLVFVMGLGGMKYAWQRQTKDFAHDQADKYSVLILDNRGIGESDAPFFRYSTSEMAKDVIEVMDHIGWTGKRECHILGISMGGMIAQEMAMLIPDRICTLSLISTQAGLFRTTGFFENLLSRANLFLPKPLDVQLSLVKANLYTPTWLSAPDTLPPIVTPFPTNGDRFAASEVWKRTHPSLFPRSGFLLQAIAAWLHYKSPSDLAHIAETVGKKRIMVVHGTEDRMLTFPHGVVVWRGLERGEGRTGKENWLGVEREEDTWVEGEVEKRFVKGMGHVVPVEMREEFHEWVERLVERGERLNGEEGVER</sequence>
<dbReference type="Gene3D" id="3.40.50.1820">
    <property type="entry name" value="alpha/beta hydrolase"/>
    <property type="match status" value="1"/>
</dbReference>
<comment type="caution">
    <text evidence="2">The sequence shown here is derived from an EMBL/GenBank/DDBJ whole genome shotgun (WGS) entry which is preliminary data.</text>
</comment>
<dbReference type="SUPFAM" id="SSF53474">
    <property type="entry name" value="alpha/beta-Hydrolases"/>
    <property type="match status" value="1"/>
</dbReference>
<dbReference type="PANTHER" id="PTHR43433">
    <property type="entry name" value="HYDROLASE, ALPHA/BETA FOLD FAMILY PROTEIN"/>
    <property type="match status" value="1"/>
</dbReference>
<dbReference type="Pfam" id="PF00561">
    <property type="entry name" value="Abhydrolase_1"/>
    <property type="match status" value="1"/>
</dbReference>
<accession>A0AAN6RBV3</accession>
<proteinExistence type="predicted"/>
<evidence type="ECO:0000259" key="1">
    <source>
        <dbReference type="Pfam" id="PF00561"/>
    </source>
</evidence>
<name>A0AAN6RBV3_9PLEO</name>
<dbReference type="AlphaFoldDB" id="A0AAN6RBV3"/>
<dbReference type="Proteomes" id="UP001280581">
    <property type="component" value="Unassembled WGS sequence"/>
</dbReference>
<keyword evidence="3" id="KW-1185">Reference proteome</keyword>
<evidence type="ECO:0000313" key="2">
    <source>
        <dbReference type="EMBL" id="KAK3197759.1"/>
    </source>
</evidence>
<gene>
    <name evidence="2" type="ORF">GRF29_216g1210573</name>
</gene>
<protein>
    <recommendedName>
        <fullName evidence="1">AB hydrolase-1 domain-containing protein</fullName>
    </recommendedName>
</protein>
<dbReference type="InterPro" id="IPR000073">
    <property type="entry name" value="AB_hydrolase_1"/>
</dbReference>
<dbReference type="InterPro" id="IPR050471">
    <property type="entry name" value="AB_hydrolase"/>
</dbReference>
<dbReference type="PANTHER" id="PTHR43433:SF5">
    <property type="entry name" value="AB HYDROLASE-1 DOMAIN-CONTAINING PROTEIN"/>
    <property type="match status" value="1"/>
</dbReference>
<dbReference type="PRINTS" id="PR00111">
    <property type="entry name" value="ABHYDROLASE"/>
</dbReference>
<dbReference type="InterPro" id="IPR029058">
    <property type="entry name" value="AB_hydrolase_fold"/>
</dbReference>
<organism evidence="2 3">
    <name type="scientific">Pseudopithomyces chartarum</name>
    <dbReference type="NCBI Taxonomy" id="1892770"/>
    <lineage>
        <taxon>Eukaryota</taxon>
        <taxon>Fungi</taxon>
        <taxon>Dikarya</taxon>
        <taxon>Ascomycota</taxon>
        <taxon>Pezizomycotina</taxon>
        <taxon>Dothideomycetes</taxon>
        <taxon>Pleosporomycetidae</taxon>
        <taxon>Pleosporales</taxon>
        <taxon>Massarineae</taxon>
        <taxon>Didymosphaeriaceae</taxon>
        <taxon>Pseudopithomyces</taxon>
    </lineage>
</organism>